<dbReference type="NCBIfam" id="TIGR00730">
    <property type="entry name" value="Rossman fold protein, TIGR00730 family"/>
    <property type="match status" value="1"/>
</dbReference>
<evidence type="ECO:0000256" key="1">
    <source>
        <dbReference type="ARBA" id="ARBA00000274"/>
    </source>
</evidence>
<proteinExistence type="inferred from homology"/>
<sequence>MKRVCVFCGSSAGNRPVYAEAARATGRLLAERGIGLVYGGGNVGLMGEVADAVLAAGGEVTGVIPRQLMEREVGHQRLTTLEVVGTMHERKARMADLADGFVALPGGYGTLDELCEVLTWSQLGIHAKPCGVLNVDGYFDALLALFDHSVGEGFVRPAYRELVLEAAEPGELLERMAAFQAPSTEKWIRPQDR</sequence>
<accession>A0A6J4LVV1</accession>
<dbReference type="SUPFAM" id="SSF102405">
    <property type="entry name" value="MCP/YpsA-like"/>
    <property type="match status" value="1"/>
</dbReference>
<evidence type="ECO:0000256" key="3">
    <source>
        <dbReference type="RuleBase" id="RU363015"/>
    </source>
</evidence>
<evidence type="ECO:0000313" key="4">
    <source>
        <dbReference type="EMBL" id="CAA9342712.1"/>
    </source>
</evidence>
<dbReference type="GO" id="GO:0009691">
    <property type="term" value="P:cytokinin biosynthetic process"/>
    <property type="evidence" value="ECO:0007669"/>
    <property type="project" value="UniProtKB-UniRule"/>
</dbReference>
<dbReference type="InterPro" id="IPR031100">
    <property type="entry name" value="LOG_fam"/>
</dbReference>
<dbReference type="EMBL" id="CADCTW010000147">
    <property type="protein sequence ID" value="CAA9342712.1"/>
    <property type="molecule type" value="Genomic_DNA"/>
</dbReference>
<keyword evidence="3" id="KW-0203">Cytokinin biosynthesis</keyword>
<comment type="catalytic activity">
    <reaction evidence="1">
        <text>AMP + H2O = D-ribose 5-phosphate + adenine</text>
        <dbReference type="Rhea" id="RHEA:20129"/>
        <dbReference type="ChEBI" id="CHEBI:15377"/>
        <dbReference type="ChEBI" id="CHEBI:16708"/>
        <dbReference type="ChEBI" id="CHEBI:78346"/>
        <dbReference type="ChEBI" id="CHEBI:456215"/>
        <dbReference type="EC" id="3.2.2.4"/>
    </reaction>
</comment>
<dbReference type="PANTHER" id="PTHR31223">
    <property type="entry name" value="LOG FAMILY PROTEIN YJL055W"/>
    <property type="match status" value="1"/>
</dbReference>
<dbReference type="EC" id="3.2.2.n1" evidence="3"/>
<name>A0A6J4LVV1_9BACT</name>
<comment type="similarity">
    <text evidence="2 3">Belongs to the LOG family.</text>
</comment>
<organism evidence="4">
    <name type="scientific">uncultured Gemmatimonadota bacterium</name>
    <dbReference type="NCBI Taxonomy" id="203437"/>
    <lineage>
        <taxon>Bacteria</taxon>
        <taxon>Pseudomonadati</taxon>
        <taxon>Gemmatimonadota</taxon>
        <taxon>environmental samples</taxon>
    </lineage>
</organism>
<dbReference type="PANTHER" id="PTHR31223:SF70">
    <property type="entry name" value="LOG FAMILY PROTEIN YJL055W"/>
    <property type="match status" value="1"/>
</dbReference>
<gene>
    <name evidence="4" type="ORF">AVDCRST_MAG68-3078</name>
</gene>
<dbReference type="Gene3D" id="3.40.50.450">
    <property type="match status" value="1"/>
</dbReference>
<dbReference type="GO" id="GO:0008714">
    <property type="term" value="F:AMP nucleosidase activity"/>
    <property type="evidence" value="ECO:0007669"/>
    <property type="project" value="UniProtKB-EC"/>
</dbReference>
<keyword evidence="3" id="KW-0378">Hydrolase</keyword>
<dbReference type="FunFam" id="3.40.50.450:FF:000012">
    <property type="entry name" value="LOG family protein YvdD"/>
    <property type="match status" value="1"/>
</dbReference>
<evidence type="ECO:0000256" key="2">
    <source>
        <dbReference type="ARBA" id="ARBA00006763"/>
    </source>
</evidence>
<dbReference type="GO" id="GO:0005829">
    <property type="term" value="C:cytosol"/>
    <property type="evidence" value="ECO:0007669"/>
    <property type="project" value="TreeGrafter"/>
</dbReference>
<dbReference type="InterPro" id="IPR005269">
    <property type="entry name" value="LOG"/>
</dbReference>
<dbReference type="Pfam" id="PF03641">
    <property type="entry name" value="Lysine_decarbox"/>
    <property type="match status" value="1"/>
</dbReference>
<protein>
    <recommendedName>
        <fullName evidence="3">Cytokinin riboside 5'-monophosphate phosphoribohydrolase</fullName>
        <ecNumber evidence="3">3.2.2.n1</ecNumber>
    </recommendedName>
</protein>
<dbReference type="AlphaFoldDB" id="A0A6J4LVV1"/>
<reference evidence="4" key="1">
    <citation type="submission" date="2020-02" db="EMBL/GenBank/DDBJ databases">
        <authorList>
            <person name="Meier V. D."/>
        </authorList>
    </citation>
    <scope>NUCLEOTIDE SEQUENCE</scope>
    <source>
        <strain evidence="4">AVDCRST_MAG68</strain>
    </source>
</reference>